<feature type="compositionally biased region" description="Basic and acidic residues" evidence="1">
    <location>
        <begin position="14"/>
        <end position="25"/>
    </location>
</feature>
<protein>
    <submittedName>
        <fullName evidence="3">Uncharacterized protein</fullName>
    </submittedName>
</protein>
<organism evidence="2 3">
    <name type="scientific">Romanomermis culicivorax</name>
    <name type="common">Nematode worm</name>
    <dbReference type="NCBI Taxonomy" id="13658"/>
    <lineage>
        <taxon>Eukaryota</taxon>
        <taxon>Metazoa</taxon>
        <taxon>Ecdysozoa</taxon>
        <taxon>Nematoda</taxon>
        <taxon>Enoplea</taxon>
        <taxon>Dorylaimia</taxon>
        <taxon>Mermithida</taxon>
        <taxon>Mermithoidea</taxon>
        <taxon>Mermithidae</taxon>
        <taxon>Romanomermis</taxon>
    </lineage>
</organism>
<keyword evidence="2" id="KW-1185">Reference proteome</keyword>
<name>A0A915JA26_ROMCU</name>
<evidence type="ECO:0000313" key="3">
    <source>
        <dbReference type="WBParaSite" id="nRc.2.0.1.t23343-RA"/>
    </source>
</evidence>
<reference evidence="3" key="1">
    <citation type="submission" date="2022-11" db="UniProtKB">
        <authorList>
            <consortium name="WormBaseParasite"/>
        </authorList>
    </citation>
    <scope>IDENTIFICATION</scope>
</reference>
<feature type="region of interest" description="Disordered" evidence="1">
    <location>
        <begin position="1"/>
        <end position="25"/>
    </location>
</feature>
<proteinExistence type="predicted"/>
<sequence>NSTTSESKQVAADKSTRSQRKSEEFPIKVTSKNENGQSCRIYFKSNGTRTRMGPEICAILDNLDHYDRRERDGCYFYDAVMKTKKPVALNFCDDNRSTHAVFSFELCAIKAYLITLPPVDVRIHISGKSDETVSSKLEATKESS</sequence>
<evidence type="ECO:0000313" key="2">
    <source>
        <dbReference type="Proteomes" id="UP000887565"/>
    </source>
</evidence>
<dbReference type="AlphaFoldDB" id="A0A915JA26"/>
<evidence type="ECO:0000256" key="1">
    <source>
        <dbReference type="SAM" id="MobiDB-lite"/>
    </source>
</evidence>
<dbReference type="Proteomes" id="UP000887565">
    <property type="component" value="Unplaced"/>
</dbReference>
<accession>A0A915JA26</accession>
<dbReference type="WBParaSite" id="nRc.2.0.1.t23343-RA">
    <property type="protein sequence ID" value="nRc.2.0.1.t23343-RA"/>
    <property type="gene ID" value="nRc.2.0.1.g23343"/>
</dbReference>